<keyword evidence="4" id="KW-0460">Magnesium</keyword>
<dbReference type="Proteomes" id="UP000689967">
    <property type="component" value="Unassembled WGS sequence"/>
</dbReference>
<dbReference type="EMBL" id="JAERQM010000005">
    <property type="protein sequence ID" value="MBU8545528.1"/>
    <property type="molecule type" value="Genomic_DNA"/>
</dbReference>
<sequence length="260" mass="27020">MTDLKHRMAVAAAIAEEAAALAFQMRANGMAETTFKGAQDFLTEADGATETFIRAKLAKHFPDDAIIGEEQGGAVTGDGPVWILDPIDGTSNFSRGSDRWCVSIGMAQGGRAVLGAIARYAPAEVFVGAEGCGATLNGQPIRPATTTDMRRAIIEVGWSMRKPLAKFHELSQGAMAQGAGLRVGGSGTLGLVETAVGRLDAYIEQHINSWDACAAVAIAREAGCWINSFDSGDWIASGNPIGIGAPALGGQLAALMQEKA</sequence>
<evidence type="ECO:0000256" key="1">
    <source>
        <dbReference type="ARBA" id="ARBA00009759"/>
    </source>
</evidence>
<dbReference type="PANTHER" id="PTHR20854">
    <property type="entry name" value="INOSITOL MONOPHOSPHATASE"/>
    <property type="match status" value="1"/>
</dbReference>
<evidence type="ECO:0000256" key="4">
    <source>
        <dbReference type="ARBA" id="ARBA00022842"/>
    </source>
</evidence>
<dbReference type="InterPro" id="IPR020583">
    <property type="entry name" value="Inositol_monoP_metal-BS"/>
</dbReference>
<dbReference type="PROSITE" id="PS00629">
    <property type="entry name" value="IMP_1"/>
    <property type="match status" value="1"/>
</dbReference>
<evidence type="ECO:0000313" key="6">
    <source>
        <dbReference type="Proteomes" id="UP000689967"/>
    </source>
</evidence>
<dbReference type="InterPro" id="IPR000760">
    <property type="entry name" value="Inositol_monophosphatase-like"/>
</dbReference>
<name>A0ABS6HCY7_9PROT</name>
<organism evidence="5 6">
    <name type="scientific">Falsiroseomonas oleicola</name>
    <dbReference type="NCBI Taxonomy" id="2801474"/>
    <lineage>
        <taxon>Bacteria</taxon>
        <taxon>Pseudomonadati</taxon>
        <taxon>Pseudomonadota</taxon>
        <taxon>Alphaproteobacteria</taxon>
        <taxon>Acetobacterales</taxon>
        <taxon>Roseomonadaceae</taxon>
        <taxon>Falsiroseomonas</taxon>
    </lineage>
</organism>
<keyword evidence="3" id="KW-0378">Hydrolase</keyword>
<comment type="similarity">
    <text evidence="1">Belongs to the inositol monophosphatase superfamily.</text>
</comment>
<comment type="caution">
    <text evidence="5">The sequence shown here is derived from an EMBL/GenBank/DDBJ whole genome shotgun (WGS) entry which is preliminary data.</text>
</comment>
<evidence type="ECO:0000313" key="5">
    <source>
        <dbReference type="EMBL" id="MBU8545528.1"/>
    </source>
</evidence>
<dbReference type="PANTHER" id="PTHR20854:SF4">
    <property type="entry name" value="INOSITOL-1-MONOPHOSPHATASE-RELATED"/>
    <property type="match status" value="1"/>
</dbReference>
<dbReference type="RefSeq" id="WP_216877537.1">
    <property type="nucleotide sequence ID" value="NZ_JAERQM010000005.1"/>
</dbReference>
<keyword evidence="6" id="KW-1185">Reference proteome</keyword>
<proteinExistence type="inferred from homology"/>
<evidence type="ECO:0000256" key="2">
    <source>
        <dbReference type="ARBA" id="ARBA00022723"/>
    </source>
</evidence>
<dbReference type="Pfam" id="PF00459">
    <property type="entry name" value="Inositol_P"/>
    <property type="match status" value="1"/>
</dbReference>
<evidence type="ECO:0000256" key="3">
    <source>
        <dbReference type="ARBA" id="ARBA00022801"/>
    </source>
</evidence>
<accession>A0ABS6HCY7</accession>
<protein>
    <submittedName>
        <fullName evidence="5">Inositol monophosphatase</fullName>
    </submittedName>
</protein>
<keyword evidence="2" id="KW-0479">Metal-binding</keyword>
<gene>
    <name evidence="5" type="ORF">JJQ90_17520</name>
</gene>
<reference evidence="5 6" key="1">
    <citation type="submission" date="2021-01" db="EMBL/GenBank/DDBJ databases">
        <title>Roseomonas sp. nov, a bacterium isolated from an oil production mixture in Yumen Oilfield.</title>
        <authorList>
            <person name="Wu D."/>
        </authorList>
    </citation>
    <scope>NUCLEOTIDE SEQUENCE [LARGE SCALE GENOMIC DNA]</scope>
    <source>
        <strain evidence="5 6">ROY-5-3</strain>
    </source>
</reference>